<keyword evidence="4" id="KW-1185">Reference proteome</keyword>
<keyword evidence="2" id="KW-1133">Transmembrane helix</keyword>
<dbReference type="Proteomes" id="UP000694501">
    <property type="component" value="Unassembled WGS sequence"/>
</dbReference>
<name>A0A949JUG5_9ACTN</name>
<proteinExistence type="predicted"/>
<keyword evidence="2" id="KW-0812">Transmembrane</keyword>
<dbReference type="RefSeq" id="WP_211038901.1">
    <property type="nucleotide sequence ID" value="NZ_JAELVF020000003.1"/>
</dbReference>
<feature type="transmembrane region" description="Helical" evidence="2">
    <location>
        <begin position="143"/>
        <end position="161"/>
    </location>
</feature>
<protein>
    <submittedName>
        <fullName evidence="3">Uncharacterized protein</fullName>
    </submittedName>
</protein>
<sequence>MSVAQVAGSALAAVIAALIAGRLGVYGTIIGAGVISVVATTGGPLLQHLLSRTGEGVREQVRQQSGEVGARRPRTTRRSPAEAAPTPGRATAEVVPERVDKARTQLTRTVADPAPPERAGATPVEPYGEARTHGTRRRGVRRALLPAVLVFVVAMGGITLYEALSGHTVSGGGGTSIGRVLDRASGGSPSDSEQDAPGQDAPGESPEPGHDGPDDEEQRGEAEQRPREEAPSTGAPQDGADNSEPGDGSPDGAEPTPTPTPGGSGGGTTPADPDPAPDPDVDSDEDGGAGVTAPDRPGPRTGDGPGAG</sequence>
<evidence type="ECO:0000256" key="1">
    <source>
        <dbReference type="SAM" id="MobiDB-lite"/>
    </source>
</evidence>
<reference evidence="3" key="1">
    <citation type="submission" date="2021-06" db="EMBL/GenBank/DDBJ databases">
        <title>Sequencing of actinobacteria type strains.</title>
        <authorList>
            <person name="Nguyen G.-S."/>
            <person name="Wentzel A."/>
        </authorList>
    </citation>
    <scope>NUCLEOTIDE SEQUENCE</scope>
    <source>
        <strain evidence="3">P38-E01</strain>
    </source>
</reference>
<feature type="compositionally biased region" description="Basic and acidic residues" evidence="1">
    <location>
        <begin position="219"/>
        <end position="230"/>
    </location>
</feature>
<organism evidence="3 4">
    <name type="scientific">Streptomyces tardus</name>
    <dbReference type="NCBI Taxonomy" id="2780544"/>
    <lineage>
        <taxon>Bacteria</taxon>
        <taxon>Bacillati</taxon>
        <taxon>Actinomycetota</taxon>
        <taxon>Actinomycetes</taxon>
        <taxon>Kitasatosporales</taxon>
        <taxon>Streptomycetaceae</taxon>
        <taxon>Streptomyces</taxon>
    </lineage>
</organism>
<dbReference type="AlphaFoldDB" id="A0A949JUG5"/>
<evidence type="ECO:0000313" key="3">
    <source>
        <dbReference type="EMBL" id="MBU7600340.1"/>
    </source>
</evidence>
<evidence type="ECO:0000313" key="4">
    <source>
        <dbReference type="Proteomes" id="UP000694501"/>
    </source>
</evidence>
<keyword evidence="2" id="KW-0472">Membrane</keyword>
<comment type="caution">
    <text evidence="3">The sequence shown here is derived from an EMBL/GenBank/DDBJ whole genome shotgun (WGS) entry which is preliminary data.</text>
</comment>
<feature type="compositionally biased region" description="Acidic residues" evidence="1">
    <location>
        <begin position="275"/>
        <end position="287"/>
    </location>
</feature>
<gene>
    <name evidence="3" type="ORF">JGS22_022580</name>
</gene>
<dbReference type="EMBL" id="JAELVF020000003">
    <property type="protein sequence ID" value="MBU7600340.1"/>
    <property type="molecule type" value="Genomic_DNA"/>
</dbReference>
<evidence type="ECO:0000256" key="2">
    <source>
        <dbReference type="SAM" id="Phobius"/>
    </source>
</evidence>
<accession>A0A949JUG5</accession>
<feature type="region of interest" description="Disordered" evidence="1">
    <location>
        <begin position="166"/>
        <end position="308"/>
    </location>
</feature>
<feature type="region of interest" description="Disordered" evidence="1">
    <location>
        <begin position="54"/>
        <end position="137"/>
    </location>
</feature>